<keyword evidence="9" id="KW-1185">Reference proteome</keyword>
<evidence type="ECO:0000256" key="2">
    <source>
        <dbReference type="ARBA" id="ARBA00010446"/>
    </source>
</evidence>
<keyword evidence="6" id="KW-0732">Signal</keyword>
<evidence type="ECO:0000256" key="1">
    <source>
        <dbReference type="ARBA" id="ARBA00004191"/>
    </source>
</evidence>
<dbReference type="STRING" id="1314781.A0A165ZA09"/>
<protein>
    <recommendedName>
        <fullName evidence="6">Hydrophobin</fullName>
    </recommendedName>
</protein>
<gene>
    <name evidence="8" type="ORF">EXIGLDRAFT_769772</name>
    <name evidence="7" type="ORF">EXIGLDRAFT_780637</name>
</gene>
<feature type="signal peptide" evidence="6">
    <location>
        <begin position="1"/>
        <end position="19"/>
    </location>
</feature>
<keyword evidence="5 6" id="KW-1015">Disulfide bond</keyword>
<dbReference type="EMBL" id="KV426024">
    <property type="protein sequence ID" value="KZV91626.1"/>
    <property type="molecule type" value="Genomic_DNA"/>
</dbReference>
<comment type="similarity">
    <text evidence="2 6">Belongs to the fungal hydrophobin family.</text>
</comment>
<keyword evidence="4 6" id="KW-0964">Secreted</keyword>
<dbReference type="SMART" id="SM00075">
    <property type="entry name" value="HYDRO"/>
    <property type="match status" value="1"/>
</dbReference>
<dbReference type="GO" id="GO:0005199">
    <property type="term" value="F:structural constituent of cell wall"/>
    <property type="evidence" value="ECO:0007669"/>
    <property type="project" value="InterPro"/>
</dbReference>
<dbReference type="InterPro" id="IPR001338">
    <property type="entry name" value="Class_I_Hydrophobin"/>
</dbReference>
<reference evidence="7 9" key="1">
    <citation type="journal article" date="2016" name="Mol. Biol. Evol.">
        <title>Comparative Genomics of Early-Diverging Mushroom-Forming Fungi Provides Insights into the Origins of Lignocellulose Decay Capabilities.</title>
        <authorList>
            <person name="Nagy L.G."/>
            <person name="Riley R."/>
            <person name="Tritt A."/>
            <person name="Adam C."/>
            <person name="Daum C."/>
            <person name="Floudas D."/>
            <person name="Sun H."/>
            <person name="Yadav J.S."/>
            <person name="Pangilinan J."/>
            <person name="Larsson K.H."/>
            <person name="Matsuura K."/>
            <person name="Barry K."/>
            <person name="Labutti K."/>
            <person name="Kuo R."/>
            <person name="Ohm R.A."/>
            <person name="Bhattacharya S.S."/>
            <person name="Shirouzu T."/>
            <person name="Yoshinaga Y."/>
            <person name="Martin F.M."/>
            <person name="Grigoriev I.V."/>
            <person name="Hibbett D.S."/>
        </authorList>
    </citation>
    <scope>NUCLEOTIDE SEQUENCE [LARGE SCALE GENOMIC DNA]</scope>
    <source>
        <strain evidence="7 9">HHB12029</strain>
    </source>
</reference>
<dbReference type="EMBL" id="KV426456">
    <property type="protein sequence ID" value="KZV80729.1"/>
    <property type="molecule type" value="Genomic_DNA"/>
</dbReference>
<proteinExistence type="inferred from homology"/>
<evidence type="ECO:0000313" key="7">
    <source>
        <dbReference type="EMBL" id="KZV80729.1"/>
    </source>
</evidence>
<feature type="chain" id="PRO_5013980849" description="Hydrophobin" evidence="6">
    <location>
        <begin position="20"/>
        <end position="113"/>
    </location>
</feature>
<comment type="subcellular location">
    <subcellularLocation>
        <location evidence="1 6">Secreted</location>
        <location evidence="1 6">Cell wall</location>
    </subcellularLocation>
</comment>
<evidence type="ECO:0000256" key="6">
    <source>
        <dbReference type="RuleBase" id="RU365009"/>
    </source>
</evidence>
<evidence type="ECO:0000256" key="3">
    <source>
        <dbReference type="ARBA" id="ARBA00022512"/>
    </source>
</evidence>
<organism evidence="7 9">
    <name type="scientific">Exidia glandulosa HHB12029</name>
    <dbReference type="NCBI Taxonomy" id="1314781"/>
    <lineage>
        <taxon>Eukaryota</taxon>
        <taxon>Fungi</taxon>
        <taxon>Dikarya</taxon>
        <taxon>Basidiomycota</taxon>
        <taxon>Agaricomycotina</taxon>
        <taxon>Agaricomycetes</taxon>
        <taxon>Auriculariales</taxon>
        <taxon>Exidiaceae</taxon>
        <taxon>Exidia</taxon>
    </lineage>
</organism>
<evidence type="ECO:0000256" key="5">
    <source>
        <dbReference type="ARBA" id="ARBA00023157"/>
    </source>
</evidence>
<evidence type="ECO:0000256" key="4">
    <source>
        <dbReference type="ARBA" id="ARBA00022525"/>
    </source>
</evidence>
<accession>A0A165ZA09</accession>
<dbReference type="Pfam" id="PF01185">
    <property type="entry name" value="Hydrophobin"/>
    <property type="match status" value="1"/>
</dbReference>
<dbReference type="OrthoDB" id="4225815at2759"/>
<dbReference type="Proteomes" id="UP000077266">
    <property type="component" value="Unassembled WGS sequence"/>
</dbReference>
<evidence type="ECO:0000313" key="9">
    <source>
        <dbReference type="Proteomes" id="UP000077266"/>
    </source>
</evidence>
<keyword evidence="3 6" id="KW-0134">Cell wall</keyword>
<dbReference type="CDD" id="cd23507">
    <property type="entry name" value="hydrophobin_I"/>
    <property type="match status" value="1"/>
</dbReference>
<sequence>MFQLAAVLSFTTLVLSVFAVPSIIRRDSVVQCSFGSAMCCNSVQQYNASTVSNIMDSATFALQNPTGQIGIQCVAVSVMGAAGGSSCKNTQACCGDAVQNGLININCSPLAVA</sequence>
<evidence type="ECO:0000313" key="8">
    <source>
        <dbReference type="EMBL" id="KZV91626.1"/>
    </source>
</evidence>
<dbReference type="AlphaFoldDB" id="A0A165ZA09"/>
<dbReference type="GO" id="GO:0009277">
    <property type="term" value="C:fungal-type cell wall"/>
    <property type="evidence" value="ECO:0007669"/>
    <property type="project" value="InterPro"/>
</dbReference>
<name>A0A165ZA09_EXIGL</name>